<sequence>MPYVIPRTTPEETPFRAPLLKKPLGGAKALSQGFHIFYSPAHHTWSAISIPKSANVRLSLNLGIANIVVLNNWNTGPRLLRSLIPAYVSASSPLSEHGKLKPHVTYPLNAQ</sequence>
<keyword evidence="2" id="KW-1185">Reference proteome</keyword>
<reference evidence="2" key="1">
    <citation type="journal article" date="2015" name="Nat. Genet.">
        <title>The genome and transcriptome of the zoonotic hookworm Ancylostoma ceylanicum identify infection-specific gene families.</title>
        <authorList>
            <person name="Schwarz E.M."/>
            <person name="Hu Y."/>
            <person name="Antoshechkin I."/>
            <person name="Miller M.M."/>
            <person name="Sternberg P.W."/>
            <person name="Aroian R.V."/>
        </authorList>
    </citation>
    <scope>NUCLEOTIDE SEQUENCE</scope>
    <source>
        <strain evidence="2">HY135</strain>
    </source>
</reference>
<evidence type="ECO:0000313" key="1">
    <source>
        <dbReference type="EMBL" id="EYC15871.1"/>
    </source>
</evidence>
<protein>
    <submittedName>
        <fullName evidence="1">Uncharacterized protein</fullName>
    </submittedName>
</protein>
<dbReference type="AlphaFoldDB" id="A0A016ULT5"/>
<organism evidence="1 2">
    <name type="scientific">Ancylostoma ceylanicum</name>
    <dbReference type="NCBI Taxonomy" id="53326"/>
    <lineage>
        <taxon>Eukaryota</taxon>
        <taxon>Metazoa</taxon>
        <taxon>Ecdysozoa</taxon>
        <taxon>Nematoda</taxon>
        <taxon>Chromadorea</taxon>
        <taxon>Rhabditida</taxon>
        <taxon>Rhabditina</taxon>
        <taxon>Rhabditomorpha</taxon>
        <taxon>Strongyloidea</taxon>
        <taxon>Ancylostomatidae</taxon>
        <taxon>Ancylostomatinae</taxon>
        <taxon>Ancylostoma</taxon>
    </lineage>
</organism>
<name>A0A016ULT5_9BILA</name>
<gene>
    <name evidence="1" type="primary">Acey_s0035.g3012</name>
    <name evidence="1" type="ORF">Y032_0035g3012</name>
</gene>
<evidence type="ECO:0000313" key="2">
    <source>
        <dbReference type="Proteomes" id="UP000024635"/>
    </source>
</evidence>
<dbReference type="EMBL" id="JARK01001371">
    <property type="protein sequence ID" value="EYC15871.1"/>
    <property type="molecule type" value="Genomic_DNA"/>
</dbReference>
<comment type="caution">
    <text evidence="1">The sequence shown here is derived from an EMBL/GenBank/DDBJ whole genome shotgun (WGS) entry which is preliminary data.</text>
</comment>
<proteinExistence type="predicted"/>
<dbReference type="Proteomes" id="UP000024635">
    <property type="component" value="Unassembled WGS sequence"/>
</dbReference>
<accession>A0A016ULT5</accession>